<dbReference type="Proteomes" id="UP000031056">
    <property type="component" value="Unassembled WGS sequence"/>
</dbReference>
<sequence>MDDLLSQIRGTQVEDVGECEDSSLNQEEVENAVCNPFEENKCTVNQEDSDSNDILCSLDNLCTGISDEQDPTSSQTHSALQIIKLDFELLEQLKIEHNISTGIRSIKNSKAQKIECEFAGIIKKLDKFGKDVVFIEITDQDGSMSGSCTLADSKELELKVGSILVLEGCSLWKVNGNHLNITSLNIKKVI</sequence>
<dbReference type="HOGENOM" id="CLU_124533_0_0_1"/>
<dbReference type="GeneID" id="26262011"/>
<dbReference type="InParanoid" id="A0A0B2UJP6"/>
<gene>
    <name evidence="1" type="ORF">M896_070420</name>
</gene>
<dbReference type="OrthoDB" id="2191211at2759"/>
<dbReference type="RefSeq" id="XP_014563516.1">
    <property type="nucleotide sequence ID" value="XM_014708030.1"/>
</dbReference>
<dbReference type="AlphaFoldDB" id="A0A0B2UJP6"/>
<dbReference type="VEuPathDB" id="MicrosporidiaDB:M896_070420"/>
<comment type="caution">
    <text evidence="1">The sequence shown here is derived from an EMBL/GenBank/DDBJ whole genome shotgun (WGS) entry which is preliminary data.</text>
</comment>
<name>A0A0B2UJP6_9MICR</name>
<proteinExistence type="predicted"/>
<evidence type="ECO:0000313" key="1">
    <source>
        <dbReference type="EMBL" id="KHN69474.1"/>
    </source>
</evidence>
<dbReference type="EMBL" id="JOKQ01000007">
    <property type="protein sequence ID" value="KHN69474.1"/>
    <property type="molecule type" value="Genomic_DNA"/>
</dbReference>
<accession>A0A0B2UJP6</accession>
<evidence type="ECO:0008006" key="3">
    <source>
        <dbReference type="Google" id="ProtNLM"/>
    </source>
</evidence>
<reference evidence="1 2" key="1">
    <citation type="journal article" date="2014" name="MBio">
        <title>The Ordospora colligata genome; evolution of extreme reduction in microsporidia and host-to-parasite horizontal gene transfer.</title>
        <authorList>
            <person name="Pombert J.-F."/>
            <person name="Haag K.L."/>
            <person name="Beidas S."/>
            <person name="Ebert D."/>
            <person name="Keeling P.J."/>
        </authorList>
    </citation>
    <scope>NUCLEOTIDE SEQUENCE [LARGE SCALE GENOMIC DNA]</scope>
    <source>
        <strain evidence="1 2">OC4</strain>
    </source>
</reference>
<protein>
    <recommendedName>
        <fullName evidence="3">OB domain-containing protein</fullName>
    </recommendedName>
</protein>
<evidence type="ECO:0000313" key="2">
    <source>
        <dbReference type="Proteomes" id="UP000031056"/>
    </source>
</evidence>
<organism evidence="1 2">
    <name type="scientific">Ordospora colligata OC4</name>
    <dbReference type="NCBI Taxonomy" id="1354746"/>
    <lineage>
        <taxon>Eukaryota</taxon>
        <taxon>Fungi</taxon>
        <taxon>Fungi incertae sedis</taxon>
        <taxon>Microsporidia</taxon>
        <taxon>Ordosporidae</taxon>
        <taxon>Ordospora</taxon>
    </lineage>
</organism>
<keyword evidence="2" id="KW-1185">Reference proteome</keyword>